<reference evidence="9 10" key="1">
    <citation type="submission" date="2018-12" db="EMBL/GenBank/DDBJ databases">
        <authorList>
            <person name="Tiukova I."/>
            <person name="Dainat J."/>
        </authorList>
    </citation>
    <scope>NUCLEOTIDE SEQUENCE [LARGE SCALE GENOMIC DNA]</scope>
</reference>
<keyword evidence="3 6" id="KW-0547">Nucleotide-binding</keyword>
<gene>
    <name evidence="9" type="ORF">BRENAR_LOCUS5026</name>
</gene>
<evidence type="ECO:0000256" key="4">
    <source>
        <dbReference type="ARBA" id="ARBA00022840"/>
    </source>
</evidence>
<dbReference type="OrthoDB" id="3176171at2759"/>
<keyword evidence="7" id="KW-0493">Microtubule</keyword>
<dbReference type="EMBL" id="CAACVR010000076">
    <property type="protein sequence ID" value="VEU24298.1"/>
    <property type="molecule type" value="Genomic_DNA"/>
</dbReference>
<dbReference type="GO" id="GO:0005875">
    <property type="term" value="C:microtubule associated complex"/>
    <property type="evidence" value="ECO:0007669"/>
    <property type="project" value="TreeGrafter"/>
</dbReference>
<keyword evidence="10" id="KW-1185">Reference proteome</keyword>
<dbReference type="GO" id="GO:0005737">
    <property type="term" value="C:cytoplasm"/>
    <property type="evidence" value="ECO:0007669"/>
    <property type="project" value="UniProtKB-SubCell"/>
</dbReference>
<organism evidence="9 10">
    <name type="scientific">Brettanomyces naardenensis</name>
    <name type="common">Yeast</name>
    <dbReference type="NCBI Taxonomy" id="13370"/>
    <lineage>
        <taxon>Eukaryota</taxon>
        <taxon>Fungi</taxon>
        <taxon>Dikarya</taxon>
        <taxon>Ascomycota</taxon>
        <taxon>Saccharomycotina</taxon>
        <taxon>Pichiomycetes</taxon>
        <taxon>Pichiales</taxon>
        <taxon>Pichiaceae</taxon>
        <taxon>Brettanomyces</taxon>
    </lineage>
</organism>
<dbReference type="GO" id="GO:0008017">
    <property type="term" value="F:microtubule binding"/>
    <property type="evidence" value="ECO:0007669"/>
    <property type="project" value="InterPro"/>
</dbReference>
<sequence>MVRKLYPPEIRGASVPIGEATEGTVENQSNIKVVVRVRPCLESSQDLIVSIPPAIPFPREVILEPKVGASQALRPRKATRFTFNRSFIEATQKDVFEYIGKELVDNVLKGFNSCVLAYGQTGSGKTYTMIGTDENPGLIPRVCNDVLNRVGQLEDTKYSMSLSFFEIYQENVYDLLHDNNQILKIREGRDHMPFVDRLTKHTVKSMEEVNDLLRLGVSNRTTASTRLNKQSSRSHSILTLDLEQERFEAAENMVVTTNSSIRLVDLAGSERIYETEDPASQRMKEGSHINKSLTTLGRVMKILVDNLGSHRKDPMLGVPYRESILTWLMKDNFGGNSKTTMVACVSPNDFEETLSTLRFAGLTSKIENNVKRNRKSHVDMDILIRRYQEEREELLSQLEKMSAAKIDQEKGAEGSERRLTKLENYIQWQDEYIDRVNFTNRVKLHHMQKSMAQQTEKNHELEWLALNLSSKASIEKLEDVCIEDDHGIQKLGALVKELHDLNILDPLYELERETMQGSAVKYAQSGSEDDNEIAF</sequence>
<dbReference type="GO" id="GO:0051231">
    <property type="term" value="P:spindle elongation"/>
    <property type="evidence" value="ECO:0007669"/>
    <property type="project" value="TreeGrafter"/>
</dbReference>
<dbReference type="Proteomes" id="UP000290900">
    <property type="component" value="Unassembled WGS sequence"/>
</dbReference>
<dbReference type="InterPro" id="IPR027640">
    <property type="entry name" value="Kinesin-like_fam"/>
</dbReference>
<comment type="similarity">
    <text evidence="6 7">Belongs to the TRAFAC class myosin-kinesin ATPase superfamily. Kinesin family.</text>
</comment>
<evidence type="ECO:0000256" key="3">
    <source>
        <dbReference type="ARBA" id="ARBA00022741"/>
    </source>
</evidence>
<feature type="binding site" evidence="6">
    <location>
        <begin position="119"/>
        <end position="126"/>
    </location>
    <ligand>
        <name>ATP</name>
        <dbReference type="ChEBI" id="CHEBI:30616"/>
    </ligand>
</feature>
<dbReference type="Pfam" id="PF00225">
    <property type="entry name" value="Kinesin"/>
    <property type="match status" value="1"/>
</dbReference>
<evidence type="ECO:0000313" key="10">
    <source>
        <dbReference type="Proteomes" id="UP000290900"/>
    </source>
</evidence>
<dbReference type="GO" id="GO:0007052">
    <property type="term" value="P:mitotic spindle organization"/>
    <property type="evidence" value="ECO:0007669"/>
    <property type="project" value="TreeGrafter"/>
</dbReference>
<accession>A0A448YTT0</accession>
<dbReference type="GO" id="GO:0005874">
    <property type="term" value="C:microtubule"/>
    <property type="evidence" value="ECO:0007669"/>
    <property type="project" value="UniProtKB-KW"/>
</dbReference>
<keyword evidence="5" id="KW-0175">Coiled coil</keyword>
<dbReference type="GO" id="GO:0007018">
    <property type="term" value="P:microtubule-based movement"/>
    <property type="evidence" value="ECO:0007669"/>
    <property type="project" value="InterPro"/>
</dbReference>
<evidence type="ECO:0000313" key="9">
    <source>
        <dbReference type="EMBL" id="VEU24298.1"/>
    </source>
</evidence>
<evidence type="ECO:0000259" key="8">
    <source>
        <dbReference type="PROSITE" id="PS50067"/>
    </source>
</evidence>
<evidence type="ECO:0000256" key="7">
    <source>
        <dbReference type="RuleBase" id="RU000394"/>
    </source>
</evidence>
<dbReference type="STRING" id="13370.A0A448YTT0"/>
<dbReference type="GO" id="GO:0003777">
    <property type="term" value="F:microtubule motor activity"/>
    <property type="evidence" value="ECO:0007669"/>
    <property type="project" value="InterPro"/>
</dbReference>
<dbReference type="GO" id="GO:0005524">
    <property type="term" value="F:ATP binding"/>
    <property type="evidence" value="ECO:0007669"/>
    <property type="project" value="UniProtKB-UniRule"/>
</dbReference>
<dbReference type="PANTHER" id="PTHR47969:SF15">
    <property type="entry name" value="CHROMOSOME-ASSOCIATED KINESIN KIF4A-RELATED"/>
    <property type="match status" value="1"/>
</dbReference>
<comment type="subcellular location">
    <subcellularLocation>
        <location evidence="1">Cytoplasm</location>
    </subcellularLocation>
</comment>
<dbReference type="InterPro" id="IPR001752">
    <property type="entry name" value="Kinesin_motor_dom"/>
</dbReference>
<dbReference type="SUPFAM" id="SSF52540">
    <property type="entry name" value="P-loop containing nucleoside triphosphate hydrolases"/>
    <property type="match status" value="1"/>
</dbReference>
<evidence type="ECO:0000256" key="1">
    <source>
        <dbReference type="ARBA" id="ARBA00004496"/>
    </source>
</evidence>
<dbReference type="PROSITE" id="PS00411">
    <property type="entry name" value="KINESIN_MOTOR_1"/>
    <property type="match status" value="1"/>
</dbReference>
<evidence type="ECO:0000256" key="5">
    <source>
        <dbReference type="ARBA" id="ARBA00023054"/>
    </source>
</evidence>
<proteinExistence type="inferred from homology"/>
<keyword evidence="2" id="KW-0963">Cytoplasm</keyword>
<dbReference type="InterPro" id="IPR027417">
    <property type="entry name" value="P-loop_NTPase"/>
</dbReference>
<dbReference type="PRINTS" id="PR00380">
    <property type="entry name" value="KINESINHEAVY"/>
</dbReference>
<keyword evidence="4 6" id="KW-0067">ATP-binding</keyword>
<evidence type="ECO:0000256" key="6">
    <source>
        <dbReference type="PROSITE-ProRule" id="PRU00283"/>
    </source>
</evidence>
<dbReference type="Gene3D" id="3.40.850.10">
    <property type="entry name" value="Kinesin motor domain"/>
    <property type="match status" value="1"/>
</dbReference>
<dbReference type="SMART" id="SM00129">
    <property type="entry name" value="KISc"/>
    <property type="match status" value="1"/>
</dbReference>
<dbReference type="InParanoid" id="A0A448YTT0"/>
<keyword evidence="6 7" id="KW-0505">Motor protein</keyword>
<dbReference type="InterPro" id="IPR036961">
    <property type="entry name" value="Kinesin_motor_dom_sf"/>
</dbReference>
<dbReference type="AlphaFoldDB" id="A0A448YTT0"/>
<feature type="domain" description="Kinesin motor" evidence="8">
    <location>
        <begin position="30"/>
        <end position="366"/>
    </location>
</feature>
<evidence type="ECO:0000256" key="2">
    <source>
        <dbReference type="ARBA" id="ARBA00022490"/>
    </source>
</evidence>
<dbReference type="PROSITE" id="PS50067">
    <property type="entry name" value="KINESIN_MOTOR_2"/>
    <property type="match status" value="1"/>
</dbReference>
<name>A0A448YTT0_BRENA</name>
<dbReference type="InterPro" id="IPR019821">
    <property type="entry name" value="Kinesin_motor_CS"/>
</dbReference>
<protein>
    <recommendedName>
        <fullName evidence="7">Kinesin-like protein</fullName>
    </recommendedName>
</protein>
<dbReference type="PANTHER" id="PTHR47969">
    <property type="entry name" value="CHROMOSOME-ASSOCIATED KINESIN KIF4A-RELATED"/>
    <property type="match status" value="1"/>
</dbReference>